<proteinExistence type="inferred from homology"/>
<dbReference type="RefSeq" id="WP_377399042.1">
    <property type="nucleotide sequence ID" value="NZ_JBHTFQ010000001.1"/>
</dbReference>
<dbReference type="Proteomes" id="UP001596516">
    <property type="component" value="Unassembled WGS sequence"/>
</dbReference>
<dbReference type="GO" id="GO:0016853">
    <property type="term" value="F:isomerase activity"/>
    <property type="evidence" value="ECO:0007669"/>
    <property type="project" value="UniProtKB-KW"/>
</dbReference>
<keyword evidence="3" id="KW-0119">Carbohydrate metabolism</keyword>
<keyword evidence="5" id="KW-1185">Reference proteome</keyword>
<organism evidence="4 5">
    <name type="scientific">Plastorhodobacter daqingensis</name>
    <dbReference type="NCBI Taxonomy" id="1387281"/>
    <lineage>
        <taxon>Bacteria</taxon>
        <taxon>Pseudomonadati</taxon>
        <taxon>Pseudomonadota</taxon>
        <taxon>Alphaproteobacteria</taxon>
        <taxon>Rhodobacterales</taxon>
        <taxon>Paracoccaceae</taxon>
        <taxon>Plastorhodobacter</taxon>
    </lineage>
</organism>
<evidence type="ECO:0000313" key="4">
    <source>
        <dbReference type="EMBL" id="MFC7703222.1"/>
    </source>
</evidence>
<evidence type="ECO:0000256" key="1">
    <source>
        <dbReference type="ARBA" id="ARBA00006206"/>
    </source>
</evidence>
<evidence type="ECO:0000313" key="5">
    <source>
        <dbReference type="Proteomes" id="UP001596516"/>
    </source>
</evidence>
<dbReference type="EMBL" id="JBHTFQ010000001">
    <property type="protein sequence ID" value="MFC7703222.1"/>
    <property type="molecule type" value="Genomic_DNA"/>
</dbReference>
<dbReference type="PANTHER" id="PTHR10091">
    <property type="entry name" value="ALDOSE-1-EPIMERASE"/>
    <property type="match status" value="1"/>
</dbReference>
<dbReference type="InterPro" id="IPR008183">
    <property type="entry name" value="Aldose_1/G6P_1-epimerase"/>
</dbReference>
<dbReference type="CDD" id="cd09019">
    <property type="entry name" value="galactose_mutarotase_like"/>
    <property type="match status" value="1"/>
</dbReference>
<protein>
    <submittedName>
        <fullName evidence="4">Aldose epimerase family protein</fullName>
        <ecNumber evidence="4">5.1.3.-</ecNumber>
    </submittedName>
</protein>
<dbReference type="Pfam" id="PF01263">
    <property type="entry name" value="Aldose_epim"/>
    <property type="match status" value="1"/>
</dbReference>
<comment type="similarity">
    <text evidence="1">Belongs to the aldose epimerase family.</text>
</comment>
<dbReference type="Gene3D" id="2.70.98.10">
    <property type="match status" value="1"/>
</dbReference>
<dbReference type="InterPro" id="IPR011013">
    <property type="entry name" value="Gal_mutarotase_sf_dom"/>
</dbReference>
<dbReference type="EC" id="5.1.3.-" evidence="4"/>
<dbReference type="InterPro" id="IPR014718">
    <property type="entry name" value="GH-type_carb-bd"/>
</dbReference>
<gene>
    <name evidence="4" type="ORF">ACFQXB_03310</name>
</gene>
<dbReference type="InterPro" id="IPR047215">
    <property type="entry name" value="Galactose_mutarotase-like"/>
</dbReference>
<dbReference type="PANTHER" id="PTHR10091:SF49">
    <property type="entry name" value="ALDOSE 1-EPIMERASE"/>
    <property type="match status" value="1"/>
</dbReference>
<sequence length="330" mass="35927">MTVRRLPFGITADGRPVEAVHLQAGELRAVVLTWGAVVQDLRLAGTPWPLALGSDQLQAYEGVMDYFGAVVGPVANRIAGAEARIAGRPCRFEANDGQNCLHGGTWGSQRQIWEIEAVGPDRLTLVLRLADGHGGFPGNRVIRAAYLLESPARMTLRLMAQTDAPTLMNLASHIYWNLDGRPDIAGHHLQVAADHYLPTRNGLPIGEIAPVTGAFDLRSGRSLTLEEQFDHNWCLARSPRDLTQVAELRGTKGVRLQLETTEPGLQVFDGATLDTRPFIGHAGQPYGPHAGIALEPQRWPDAPHHPEFPPVTLDAGASYTQTTRFTLSRS</sequence>
<dbReference type="SUPFAM" id="SSF74650">
    <property type="entry name" value="Galactose mutarotase-like"/>
    <property type="match status" value="1"/>
</dbReference>
<comment type="caution">
    <text evidence="4">The sequence shown here is derived from an EMBL/GenBank/DDBJ whole genome shotgun (WGS) entry which is preliminary data.</text>
</comment>
<keyword evidence="2 4" id="KW-0413">Isomerase</keyword>
<name>A0ABW2UIZ4_9RHOB</name>
<reference evidence="5" key="1">
    <citation type="journal article" date="2019" name="Int. J. Syst. Evol. Microbiol.">
        <title>The Global Catalogue of Microorganisms (GCM) 10K type strain sequencing project: providing services to taxonomists for standard genome sequencing and annotation.</title>
        <authorList>
            <consortium name="The Broad Institute Genomics Platform"/>
            <consortium name="The Broad Institute Genome Sequencing Center for Infectious Disease"/>
            <person name="Wu L."/>
            <person name="Ma J."/>
        </authorList>
    </citation>
    <scope>NUCLEOTIDE SEQUENCE [LARGE SCALE GENOMIC DNA]</scope>
    <source>
        <strain evidence="5">CGMCC 1.12750</strain>
    </source>
</reference>
<evidence type="ECO:0000256" key="3">
    <source>
        <dbReference type="ARBA" id="ARBA00023277"/>
    </source>
</evidence>
<accession>A0ABW2UIZ4</accession>
<evidence type="ECO:0000256" key="2">
    <source>
        <dbReference type="ARBA" id="ARBA00023235"/>
    </source>
</evidence>